<feature type="chain" id="PRO_5046402597" evidence="2">
    <location>
        <begin position="31"/>
        <end position="338"/>
    </location>
</feature>
<feature type="compositionally biased region" description="Polar residues" evidence="1">
    <location>
        <begin position="164"/>
        <end position="174"/>
    </location>
</feature>
<proteinExistence type="predicted"/>
<evidence type="ECO:0000313" key="4">
    <source>
        <dbReference type="Proteomes" id="UP001621714"/>
    </source>
</evidence>
<dbReference type="RefSeq" id="WP_405338255.1">
    <property type="nucleotide sequence ID" value="NZ_JBANFI010000003.1"/>
</dbReference>
<gene>
    <name evidence="3" type="ORF">V6U78_05520</name>
</gene>
<feature type="compositionally biased region" description="Basic and acidic residues" evidence="1">
    <location>
        <begin position="183"/>
        <end position="193"/>
    </location>
</feature>
<protein>
    <submittedName>
        <fullName evidence="3">DUF3530 family protein</fullName>
    </submittedName>
</protein>
<feature type="signal peptide" evidence="2">
    <location>
        <begin position="1"/>
        <end position="30"/>
    </location>
</feature>
<name>A0ABW8PW25_9GAMM</name>
<organism evidence="3 4">
    <name type="scientific">Marinospirillum alkalitolerans</name>
    <dbReference type="NCBI Taxonomy" id="3123374"/>
    <lineage>
        <taxon>Bacteria</taxon>
        <taxon>Pseudomonadati</taxon>
        <taxon>Pseudomonadota</taxon>
        <taxon>Gammaproteobacteria</taxon>
        <taxon>Oceanospirillales</taxon>
        <taxon>Oceanospirillaceae</taxon>
        <taxon>Marinospirillum</taxon>
    </lineage>
</organism>
<accession>A0ABW8PW25</accession>
<dbReference type="Proteomes" id="UP001621714">
    <property type="component" value="Unassembled WGS sequence"/>
</dbReference>
<dbReference type="EMBL" id="JBANFI010000003">
    <property type="protein sequence ID" value="MFK7160492.1"/>
    <property type="molecule type" value="Genomic_DNA"/>
</dbReference>
<keyword evidence="2" id="KW-0732">Signal</keyword>
<reference evidence="3 4" key="1">
    <citation type="submission" date="2024-02" db="EMBL/GenBank/DDBJ databases">
        <title>Marinospirillum sp. MEB 164 isolated from Lonar lake sediment.</title>
        <authorList>
            <person name="Joshi A."/>
            <person name="Thite S."/>
        </authorList>
    </citation>
    <scope>NUCLEOTIDE SEQUENCE [LARGE SCALE GENOMIC DNA]</scope>
    <source>
        <strain evidence="3 4">MEB164</strain>
    </source>
</reference>
<feature type="region of interest" description="Disordered" evidence="1">
    <location>
        <begin position="164"/>
        <end position="202"/>
    </location>
</feature>
<comment type="caution">
    <text evidence="3">The sequence shown here is derived from an EMBL/GenBank/DDBJ whole genome shotgun (WGS) entry which is preliminary data.</text>
</comment>
<sequence>MPHLLPSFFRPLARTLAVLLSLLLTSPSWANPLFGADEEDSAEPPRERQHLDEYQQLLQALRQELRGTDLLELPLPSDSDTPARFLTLHIEALSDQPKGQVILLPADGYHPDWPRGIAPLRRQLPEYGWHSYALSLPLYQASSLPERTLPPGPLLMRLDQLVTETSTETEQANNDPFAPVEEESTRPPAERPDPSAQLAQQREQVEARLRAVLSESGTRGRTVLVLQGQSVFWLQPWLESGGLPRNAALILLQVEVPAGADAASLRQTLAGLTRTPLLDLYDPRHAEQQAWAAERQAIYRRLGYARATQLPIHFEFGRRAETTDHWIAQRVEGWLRSL</sequence>
<dbReference type="InterPro" id="IPR022529">
    <property type="entry name" value="DUF3530"/>
</dbReference>
<evidence type="ECO:0000256" key="2">
    <source>
        <dbReference type="SAM" id="SignalP"/>
    </source>
</evidence>
<dbReference type="Pfam" id="PF12048">
    <property type="entry name" value="DUF3530"/>
    <property type="match status" value="1"/>
</dbReference>
<evidence type="ECO:0000256" key="1">
    <source>
        <dbReference type="SAM" id="MobiDB-lite"/>
    </source>
</evidence>
<evidence type="ECO:0000313" key="3">
    <source>
        <dbReference type="EMBL" id="MFK7160492.1"/>
    </source>
</evidence>
<keyword evidence="4" id="KW-1185">Reference proteome</keyword>